<sequence>MHLLDLPPELLIHALSFLDAATLEACAETCTLFENIIQSPALQYAIACGISGVSNNPEFHLDSLSDRLRILRDREAAFARGKPTWKREISVPFQAAGLYELTGGLFWLGEQSRKALRWIPLPTEPDEVSEWQRLEVVAEHETSAIIDFGLAVEEHDLVMVAKYSWTGSDPSLGYVSLHPYCISTGAPHPLAKGPIVVLEQHRGQPRVSMEIVGDVVVFMTGTTVFGWNPPADLNDAEPDRFFVFEWRTGVLRKEMNAPPKTYYGFAFITPDIIMLPNKHDAALELWDISTTETSWTAPVLALQLPILGPRTTIQYWTTRCEPNPAIYTHGGHPSRFPFSPTTDDAITVFHITFQALDPNTGALASGQYLFFIKRRSFLEMLQKHVIVPPSPGDAFAGPYGIPYTAWDGPAHCMWLPARGLVTDWITTTAGQRAMILSTNGQVYLFDFNVDPGHVTLRDHIVEESQRELQDESRQPQPRGVDSLRRWVSFLPMDDVAQFAFGQRVGSRLPGAYRQIDTSTQGQVRYAGASLDEARIIGLKKDGTRRIIAVDILFFG</sequence>
<gene>
    <name evidence="2" type="ORF">MCHLO_00965</name>
</gene>
<dbReference type="CDD" id="cd09917">
    <property type="entry name" value="F-box_SF"/>
    <property type="match status" value="1"/>
</dbReference>
<protein>
    <recommendedName>
        <fullName evidence="1">F-box domain-containing protein</fullName>
    </recommendedName>
</protein>
<dbReference type="EMBL" id="DF838807">
    <property type="protein sequence ID" value="GAT43276.1"/>
    <property type="molecule type" value="Genomic_DNA"/>
</dbReference>
<proteinExistence type="predicted"/>
<dbReference type="Pfam" id="PF12937">
    <property type="entry name" value="F-box-like"/>
    <property type="match status" value="1"/>
</dbReference>
<dbReference type="InterPro" id="IPR036047">
    <property type="entry name" value="F-box-like_dom_sf"/>
</dbReference>
<accession>A0ABQ0KWL7</accession>
<evidence type="ECO:0000313" key="3">
    <source>
        <dbReference type="Proteomes" id="UP000815677"/>
    </source>
</evidence>
<keyword evidence="3" id="KW-1185">Reference proteome</keyword>
<dbReference type="InterPro" id="IPR001810">
    <property type="entry name" value="F-box_dom"/>
</dbReference>
<dbReference type="Proteomes" id="UP000815677">
    <property type="component" value="Unassembled WGS sequence"/>
</dbReference>
<evidence type="ECO:0000259" key="1">
    <source>
        <dbReference type="PROSITE" id="PS50181"/>
    </source>
</evidence>
<reference evidence="2" key="1">
    <citation type="submission" date="2014-09" db="EMBL/GenBank/DDBJ databases">
        <title>Genome sequence of the luminous mushroom Mycena chlorophos for searching fungal bioluminescence genes.</title>
        <authorList>
            <person name="Tanaka Y."/>
            <person name="Kasuga D."/>
            <person name="Oba Y."/>
            <person name="Hase S."/>
            <person name="Sato K."/>
            <person name="Oba Y."/>
            <person name="Sakakibara Y."/>
        </authorList>
    </citation>
    <scope>NUCLEOTIDE SEQUENCE</scope>
</reference>
<evidence type="ECO:0000313" key="2">
    <source>
        <dbReference type="EMBL" id="GAT43276.1"/>
    </source>
</evidence>
<dbReference type="Gene3D" id="1.20.1280.50">
    <property type="match status" value="1"/>
</dbReference>
<feature type="domain" description="F-box" evidence="1">
    <location>
        <begin position="1"/>
        <end position="47"/>
    </location>
</feature>
<dbReference type="SUPFAM" id="SSF81383">
    <property type="entry name" value="F-box domain"/>
    <property type="match status" value="1"/>
</dbReference>
<name>A0ABQ0KWL7_MYCCL</name>
<organism evidence="2 3">
    <name type="scientific">Mycena chlorophos</name>
    <name type="common">Agaric fungus</name>
    <name type="synonym">Agaricus chlorophos</name>
    <dbReference type="NCBI Taxonomy" id="658473"/>
    <lineage>
        <taxon>Eukaryota</taxon>
        <taxon>Fungi</taxon>
        <taxon>Dikarya</taxon>
        <taxon>Basidiomycota</taxon>
        <taxon>Agaricomycotina</taxon>
        <taxon>Agaricomycetes</taxon>
        <taxon>Agaricomycetidae</taxon>
        <taxon>Agaricales</taxon>
        <taxon>Marasmiineae</taxon>
        <taxon>Mycenaceae</taxon>
        <taxon>Mycena</taxon>
    </lineage>
</organism>
<dbReference type="PROSITE" id="PS50181">
    <property type="entry name" value="FBOX"/>
    <property type="match status" value="1"/>
</dbReference>